<gene>
    <name evidence="1" type="ORF">KHLLAP_LOCUS5476</name>
</gene>
<proteinExistence type="predicted"/>
<keyword evidence="2" id="KW-1185">Reference proteome</keyword>
<sequence>MLVLGLWNKLPGYWTLPMLLDQPPRRKSFVSVEAVGPLDAAEDAGPGSMEEVVGLLDADDVAWLGSVEELAGALEAADVAWPISMDELALDENDAVDDTAFVSVGELLLVTRPDAPRGSDVIAVDESAVLSVGDEVPVLVWAPEVSVPESVDELKPELIVPIDEEAAKEEVGPLVMASDELLLVRSDRLELLCAASVDSIGGIALASDDVKGTAASVVAEAEVSAISLGAVELTASTEELLVPMVVGSEVVEESPSVPVVAELLMESVAIEDIAGSEVVLGSPTVESVLEGWSVIELVESAALVVAAFVASVPVTPETVELVTRYLHYLKTLLGYQRIPY</sequence>
<organism evidence="1 2">
    <name type="scientific">Anthostomella pinea</name>
    <dbReference type="NCBI Taxonomy" id="933095"/>
    <lineage>
        <taxon>Eukaryota</taxon>
        <taxon>Fungi</taxon>
        <taxon>Dikarya</taxon>
        <taxon>Ascomycota</taxon>
        <taxon>Pezizomycotina</taxon>
        <taxon>Sordariomycetes</taxon>
        <taxon>Xylariomycetidae</taxon>
        <taxon>Xylariales</taxon>
        <taxon>Xylariaceae</taxon>
        <taxon>Anthostomella</taxon>
    </lineage>
</organism>
<evidence type="ECO:0000313" key="1">
    <source>
        <dbReference type="EMBL" id="CAJ2505008.1"/>
    </source>
</evidence>
<protein>
    <submittedName>
        <fullName evidence="1">Uu.00g124020.m01.CDS01</fullName>
    </submittedName>
</protein>
<comment type="caution">
    <text evidence="1">The sequence shown here is derived from an EMBL/GenBank/DDBJ whole genome shotgun (WGS) entry which is preliminary data.</text>
</comment>
<dbReference type="EMBL" id="CAUWAG010000007">
    <property type="protein sequence ID" value="CAJ2505008.1"/>
    <property type="molecule type" value="Genomic_DNA"/>
</dbReference>
<name>A0AAI8YF54_9PEZI</name>
<accession>A0AAI8YF54</accession>
<evidence type="ECO:0000313" key="2">
    <source>
        <dbReference type="Proteomes" id="UP001295740"/>
    </source>
</evidence>
<dbReference type="AlphaFoldDB" id="A0AAI8YF54"/>
<dbReference type="Proteomes" id="UP001295740">
    <property type="component" value="Unassembled WGS sequence"/>
</dbReference>
<reference evidence="1" key="1">
    <citation type="submission" date="2023-10" db="EMBL/GenBank/DDBJ databases">
        <authorList>
            <person name="Hackl T."/>
        </authorList>
    </citation>
    <scope>NUCLEOTIDE SEQUENCE</scope>
</reference>